<name>A0A168BAZ5_CORFA</name>
<proteinExistence type="inferred from homology"/>
<evidence type="ECO:0000256" key="5">
    <source>
        <dbReference type="ARBA" id="ARBA00023180"/>
    </source>
</evidence>
<dbReference type="Gene3D" id="3.40.50.1820">
    <property type="entry name" value="alpha/beta hydrolase"/>
    <property type="match status" value="2"/>
</dbReference>
<dbReference type="PANTHER" id="PTHR11010:SF23">
    <property type="entry name" value="SERINE PEPTIDASE"/>
    <property type="match status" value="1"/>
</dbReference>
<gene>
    <name evidence="7" type="ORF">ISF_03138</name>
</gene>
<dbReference type="GO" id="GO:0070008">
    <property type="term" value="F:serine-type exopeptidase activity"/>
    <property type="evidence" value="ECO:0007669"/>
    <property type="project" value="InterPro"/>
</dbReference>
<accession>A0A168BAZ5</accession>
<dbReference type="PANTHER" id="PTHR11010">
    <property type="entry name" value="PROTEASE S28 PRO-X CARBOXYPEPTIDASE-RELATED"/>
    <property type="match status" value="1"/>
</dbReference>
<sequence>MRFLRLAAELLLVASTAEAVRPGDLPLTGAPAVHLNAPSPADGVQKRADSPIHWAWFDQLLDHSKPELGTFKQLYYYSYQDYAGPGSPIIMNSPGENEATGWNGYVTNTTLAGNFAKSVGGATILLEHRYWGYSSPYANLTTDNLQLLNLDQHLQDLVYFAHNVNLTFDPTGSSRPDKAPWVLTGCSYSGAVTAWLQALYPGTYWAYHASSAVVEAITDFWHYQEIVYQAMPKNCSADYTKIVAHVDKVLTTGTDAQKQKLKKKFGFEPLNDVDFALALMDGIWLSQNLGFGDQKRNTTDSFHGYCDYIENRWPGSDAPQPGPEGVGLCAAVNGLSKWYKDLIIPGGCASWRYSRWTDKMDLGCWVSEDATSPVYRDTRVNNFQNRQWRWMLCNEPFEWWFTGGAPDGRPRMTSKLVTVDLWRRQCDLYFPEVNGAKPGLRRGRTSEQINARTGGWGGWVDDTERLMWCDGELDPWRAATVSSPWRPGGPLKSTARAPAWVVPGASHCSDMLLRNAEANADLKKVWDAEIEQVSKWVGEFYAVNKKPWPKYN</sequence>
<dbReference type="Proteomes" id="UP000076744">
    <property type="component" value="Unassembled WGS sequence"/>
</dbReference>
<evidence type="ECO:0000256" key="6">
    <source>
        <dbReference type="SAM" id="SignalP"/>
    </source>
</evidence>
<evidence type="ECO:0000256" key="2">
    <source>
        <dbReference type="ARBA" id="ARBA00022670"/>
    </source>
</evidence>
<dbReference type="AlphaFoldDB" id="A0A168BAZ5"/>
<dbReference type="OrthoDB" id="1735038at2759"/>
<feature type="chain" id="PRO_5007895663" evidence="6">
    <location>
        <begin position="20"/>
        <end position="552"/>
    </location>
</feature>
<dbReference type="GO" id="GO:0006508">
    <property type="term" value="P:proteolysis"/>
    <property type="evidence" value="ECO:0007669"/>
    <property type="project" value="UniProtKB-KW"/>
</dbReference>
<dbReference type="EMBL" id="AZHB01000005">
    <property type="protein sequence ID" value="OAA69868.1"/>
    <property type="molecule type" value="Genomic_DNA"/>
</dbReference>
<dbReference type="RefSeq" id="XP_018706472.1">
    <property type="nucleotide sequence ID" value="XM_018846744.1"/>
</dbReference>
<dbReference type="InterPro" id="IPR008758">
    <property type="entry name" value="Peptidase_S28"/>
</dbReference>
<dbReference type="SUPFAM" id="SSF53474">
    <property type="entry name" value="alpha/beta-Hydrolases"/>
    <property type="match status" value="1"/>
</dbReference>
<keyword evidence="3 6" id="KW-0732">Signal</keyword>
<evidence type="ECO:0000313" key="8">
    <source>
        <dbReference type="Proteomes" id="UP000076744"/>
    </source>
</evidence>
<comment type="similarity">
    <text evidence="1">Belongs to the peptidase S28 family.</text>
</comment>
<evidence type="ECO:0000256" key="3">
    <source>
        <dbReference type="ARBA" id="ARBA00022729"/>
    </source>
</evidence>
<protein>
    <submittedName>
        <fullName evidence="7">Peptidase S28</fullName>
    </submittedName>
</protein>
<feature type="signal peptide" evidence="6">
    <location>
        <begin position="1"/>
        <end position="19"/>
    </location>
</feature>
<comment type="caution">
    <text evidence="7">The sequence shown here is derived from an EMBL/GenBank/DDBJ whole genome shotgun (WGS) entry which is preliminary data.</text>
</comment>
<dbReference type="InterPro" id="IPR029058">
    <property type="entry name" value="AB_hydrolase_fold"/>
</dbReference>
<dbReference type="GO" id="GO:0008239">
    <property type="term" value="F:dipeptidyl-peptidase activity"/>
    <property type="evidence" value="ECO:0007669"/>
    <property type="project" value="TreeGrafter"/>
</dbReference>
<keyword evidence="5" id="KW-0325">Glycoprotein</keyword>
<keyword evidence="4" id="KW-0378">Hydrolase</keyword>
<evidence type="ECO:0000256" key="4">
    <source>
        <dbReference type="ARBA" id="ARBA00022801"/>
    </source>
</evidence>
<keyword evidence="8" id="KW-1185">Reference proteome</keyword>
<evidence type="ECO:0000313" key="7">
    <source>
        <dbReference type="EMBL" id="OAA69868.1"/>
    </source>
</evidence>
<reference evidence="7 8" key="1">
    <citation type="journal article" date="2016" name="Genome Biol. Evol.">
        <title>Divergent and convergent evolution of fungal pathogenicity.</title>
        <authorList>
            <person name="Shang Y."/>
            <person name="Xiao G."/>
            <person name="Zheng P."/>
            <person name="Cen K."/>
            <person name="Zhan S."/>
            <person name="Wang C."/>
        </authorList>
    </citation>
    <scope>NUCLEOTIDE SEQUENCE [LARGE SCALE GENOMIC DNA]</scope>
    <source>
        <strain evidence="7 8">ARSEF 2679</strain>
    </source>
</reference>
<dbReference type="GeneID" id="30019430"/>
<keyword evidence="2" id="KW-0645">Protease</keyword>
<evidence type="ECO:0000256" key="1">
    <source>
        <dbReference type="ARBA" id="ARBA00011079"/>
    </source>
</evidence>
<dbReference type="Pfam" id="PF05577">
    <property type="entry name" value="Peptidase_S28"/>
    <property type="match status" value="1"/>
</dbReference>
<organism evidence="7 8">
    <name type="scientific">Cordyceps fumosorosea (strain ARSEF 2679)</name>
    <name type="common">Isaria fumosorosea</name>
    <dbReference type="NCBI Taxonomy" id="1081104"/>
    <lineage>
        <taxon>Eukaryota</taxon>
        <taxon>Fungi</taxon>
        <taxon>Dikarya</taxon>
        <taxon>Ascomycota</taxon>
        <taxon>Pezizomycotina</taxon>
        <taxon>Sordariomycetes</taxon>
        <taxon>Hypocreomycetidae</taxon>
        <taxon>Hypocreales</taxon>
        <taxon>Cordycipitaceae</taxon>
        <taxon>Cordyceps</taxon>
    </lineage>
</organism>